<comment type="caution">
    <text evidence="1">The sequence shown here is derived from an EMBL/GenBank/DDBJ whole genome shotgun (WGS) entry which is preliminary data.</text>
</comment>
<proteinExistence type="predicted"/>
<evidence type="ECO:0000313" key="1">
    <source>
        <dbReference type="EMBL" id="KAJ0031769.1"/>
    </source>
</evidence>
<keyword evidence="2" id="KW-1185">Reference proteome</keyword>
<reference evidence="2" key="1">
    <citation type="journal article" date="2023" name="G3 (Bethesda)">
        <title>Genome assembly and association tests identify interacting loci associated with vigor, precocity, and sex in interspecific pistachio rootstocks.</title>
        <authorList>
            <person name="Palmer W."/>
            <person name="Jacygrad E."/>
            <person name="Sagayaradj S."/>
            <person name="Cavanaugh K."/>
            <person name="Han R."/>
            <person name="Bertier L."/>
            <person name="Beede B."/>
            <person name="Kafkas S."/>
            <person name="Golino D."/>
            <person name="Preece J."/>
            <person name="Michelmore R."/>
        </authorList>
    </citation>
    <scope>NUCLEOTIDE SEQUENCE [LARGE SCALE GENOMIC DNA]</scope>
</reference>
<dbReference type="EMBL" id="CM047743">
    <property type="protein sequence ID" value="KAJ0031769.1"/>
    <property type="molecule type" value="Genomic_DNA"/>
</dbReference>
<dbReference type="Proteomes" id="UP001163603">
    <property type="component" value="Chromosome 8"/>
</dbReference>
<gene>
    <name evidence="1" type="ORF">Pint_12557</name>
</gene>
<name>A0ACC0Y9I4_9ROSI</name>
<evidence type="ECO:0000313" key="2">
    <source>
        <dbReference type="Proteomes" id="UP001163603"/>
    </source>
</evidence>
<accession>A0ACC0Y9I4</accession>
<organism evidence="1 2">
    <name type="scientific">Pistacia integerrima</name>
    <dbReference type="NCBI Taxonomy" id="434235"/>
    <lineage>
        <taxon>Eukaryota</taxon>
        <taxon>Viridiplantae</taxon>
        <taxon>Streptophyta</taxon>
        <taxon>Embryophyta</taxon>
        <taxon>Tracheophyta</taxon>
        <taxon>Spermatophyta</taxon>
        <taxon>Magnoliopsida</taxon>
        <taxon>eudicotyledons</taxon>
        <taxon>Gunneridae</taxon>
        <taxon>Pentapetalae</taxon>
        <taxon>rosids</taxon>
        <taxon>malvids</taxon>
        <taxon>Sapindales</taxon>
        <taxon>Anacardiaceae</taxon>
        <taxon>Pistacia</taxon>
    </lineage>
</organism>
<protein>
    <submittedName>
        <fullName evidence="1">Uncharacterized protein</fullName>
    </submittedName>
</protein>
<sequence length="120" mass="13403">MPITILSSMELMGKKVVKIADKLALNAPKRYTHYAPGSSCSLYKASQDCRACTCECAARVVEVLSMANCFSFFYLRFLLQPSFLFLCLLRSVKNSYAEQDKEAEGQSSHSHSHIGLKILD</sequence>